<dbReference type="RefSeq" id="WP_207003974.1">
    <property type="nucleotide sequence ID" value="NZ_JAEKJR010000003.1"/>
</dbReference>
<dbReference type="CDD" id="cd02969">
    <property type="entry name" value="PRX_like1"/>
    <property type="match status" value="1"/>
</dbReference>
<dbReference type="PROSITE" id="PS51352">
    <property type="entry name" value="THIOREDOXIN_2"/>
    <property type="match status" value="1"/>
</dbReference>
<evidence type="ECO:0000256" key="1">
    <source>
        <dbReference type="SAM" id="SignalP"/>
    </source>
</evidence>
<dbReference type="InterPro" id="IPR036249">
    <property type="entry name" value="Thioredoxin-like_sf"/>
</dbReference>
<keyword evidence="1" id="KW-0732">Signal</keyword>
<organism evidence="3 4">
    <name type="scientific">Microbulbifer salipaludis</name>
    <dbReference type="NCBI Taxonomy" id="187980"/>
    <lineage>
        <taxon>Bacteria</taxon>
        <taxon>Pseudomonadati</taxon>
        <taxon>Pseudomonadota</taxon>
        <taxon>Gammaproteobacteria</taxon>
        <taxon>Cellvibrionales</taxon>
        <taxon>Microbulbiferaceae</taxon>
        <taxon>Microbulbifer</taxon>
    </lineage>
</organism>
<feature type="domain" description="Thioredoxin" evidence="2">
    <location>
        <begin position="25"/>
        <end position="181"/>
    </location>
</feature>
<dbReference type="InterPro" id="IPR000866">
    <property type="entry name" value="AhpC/TSA"/>
</dbReference>
<evidence type="ECO:0000313" key="4">
    <source>
        <dbReference type="Proteomes" id="UP000664293"/>
    </source>
</evidence>
<evidence type="ECO:0000259" key="2">
    <source>
        <dbReference type="PROSITE" id="PS51352"/>
    </source>
</evidence>
<gene>
    <name evidence="3" type="ORF">JF535_15505</name>
</gene>
<dbReference type="Proteomes" id="UP000664293">
    <property type="component" value="Unassembled WGS sequence"/>
</dbReference>
<dbReference type="Pfam" id="PF00578">
    <property type="entry name" value="AhpC-TSA"/>
    <property type="match status" value="1"/>
</dbReference>
<proteinExistence type="predicted"/>
<dbReference type="PANTHER" id="PTHR43640:SF1">
    <property type="entry name" value="THIOREDOXIN-DEPENDENT PEROXIREDOXIN"/>
    <property type="match status" value="1"/>
</dbReference>
<feature type="chain" id="PRO_5046857710" evidence="1">
    <location>
        <begin position="24"/>
        <end position="203"/>
    </location>
</feature>
<sequence length="203" mass="21333">MRQLLAGMLGGAALLILPSVSLAAAVPGAKAPDFSEVDAAGKTHSLEDYAGQWLVLEWFNKDCPYVKKHYGSGNMQALQKKYTDQDINWLTVISSAQGKQGYLEPAQAMTVAEGHNLSATAPFLLDADGSMGRAYGAKTTPHMFIINPEGQVVYAGAIDDNDSANPAVIPKSSNYVAAALDASMAGEAIAVASSRAYGCSVKY</sequence>
<dbReference type="InterPro" id="IPR047262">
    <property type="entry name" value="PRX-like1"/>
</dbReference>
<dbReference type="SUPFAM" id="SSF52833">
    <property type="entry name" value="Thioredoxin-like"/>
    <property type="match status" value="1"/>
</dbReference>
<protein>
    <submittedName>
        <fullName evidence="3">Thioredoxin family protein</fullName>
    </submittedName>
</protein>
<keyword evidence="4" id="KW-1185">Reference proteome</keyword>
<comment type="caution">
    <text evidence="3">The sequence shown here is derived from an EMBL/GenBank/DDBJ whole genome shotgun (WGS) entry which is preliminary data.</text>
</comment>
<dbReference type="Gene3D" id="3.40.30.10">
    <property type="entry name" value="Glutaredoxin"/>
    <property type="match status" value="1"/>
</dbReference>
<evidence type="ECO:0000313" key="3">
    <source>
        <dbReference type="EMBL" id="MBN8432254.1"/>
    </source>
</evidence>
<dbReference type="PANTHER" id="PTHR43640">
    <property type="entry name" value="OS07G0260300 PROTEIN"/>
    <property type="match status" value="1"/>
</dbReference>
<dbReference type="EMBL" id="JAEKJR010000003">
    <property type="protein sequence ID" value="MBN8432254.1"/>
    <property type="molecule type" value="Genomic_DNA"/>
</dbReference>
<reference evidence="3 4" key="1">
    <citation type="submission" date="2020-12" db="EMBL/GenBank/DDBJ databases">
        <title>Oil enriched cultivation method for isolating marine PHA-producing bacteria.</title>
        <authorList>
            <person name="Zheng W."/>
            <person name="Yu S."/>
            <person name="Huang Y."/>
        </authorList>
    </citation>
    <scope>NUCLEOTIDE SEQUENCE [LARGE SCALE GENOMIC DNA]</scope>
    <source>
        <strain evidence="3 4">SN0-2</strain>
    </source>
</reference>
<accession>A0ABS3EB08</accession>
<name>A0ABS3EB08_9GAMM</name>
<feature type="signal peptide" evidence="1">
    <location>
        <begin position="1"/>
        <end position="23"/>
    </location>
</feature>
<dbReference type="InterPro" id="IPR013766">
    <property type="entry name" value="Thioredoxin_domain"/>
</dbReference>